<dbReference type="GO" id="GO:0005737">
    <property type="term" value="C:cytoplasm"/>
    <property type="evidence" value="ECO:0007669"/>
    <property type="project" value="UniProtKB-ARBA"/>
</dbReference>
<organism evidence="3 4">
    <name type="scientific">Dioscorea zingiberensis</name>
    <dbReference type="NCBI Taxonomy" id="325984"/>
    <lineage>
        <taxon>Eukaryota</taxon>
        <taxon>Viridiplantae</taxon>
        <taxon>Streptophyta</taxon>
        <taxon>Embryophyta</taxon>
        <taxon>Tracheophyta</taxon>
        <taxon>Spermatophyta</taxon>
        <taxon>Magnoliopsida</taxon>
        <taxon>Liliopsida</taxon>
        <taxon>Dioscoreales</taxon>
        <taxon>Dioscoreaceae</taxon>
        <taxon>Dioscorea</taxon>
    </lineage>
</organism>
<dbReference type="SMART" id="SM00234">
    <property type="entry name" value="START"/>
    <property type="match status" value="1"/>
</dbReference>
<dbReference type="PANTHER" id="PTHR19308">
    <property type="entry name" value="PHOSPHATIDYLCHOLINE TRANSFER PROTEIN"/>
    <property type="match status" value="1"/>
</dbReference>
<dbReference type="Pfam" id="PF01852">
    <property type="entry name" value="START"/>
    <property type="match status" value="1"/>
</dbReference>
<dbReference type="PANTHER" id="PTHR19308:SF13">
    <property type="entry name" value="OS02G0468400 PROTEIN"/>
    <property type="match status" value="1"/>
</dbReference>
<evidence type="ECO:0000313" key="3">
    <source>
        <dbReference type="EMBL" id="KAJ0985205.1"/>
    </source>
</evidence>
<feature type="region of interest" description="Disordered" evidence="1">
    <location>
        <begin position="318"/>
        <end position="339"/>
    </location>
</feature>
<gene>
    <name evidence="3" type="ORF">J5N97_003561</name>
</gene>
<evidence type="ECO:0000256" key="1">
    <source>
        <dbReference type="SAM" id="MobiDB-lite"/>
    </source>
</evidence>
<evidence type="ECO:0000259" key="2">
    <source>
        <dbReference type="PROSITE" id="PS50848"/>
    </source>
</evidence>
<comment type="caution">
    <text evidence="3">The sequence shown here is derived from an EMBL/GenBank/DDBJ whole genome shotgun (WGS) entry which is preliminary data.</text>
</comment>
<dbReference type="AlphaFoldDB" id="A0A9D5D4D2"/>
<dbReference type="OrthoDB" id="5403181at2759"/>
<dbReference type="InterPro" id="IPR002913">
    <property type="entry name" value="START_lipid-bd_dom"/>
</dbReference>
<name>A0A9D5D4D2_9LILI</name>
<accession>A0A9D5D4D2</accession>
<dbReference type="PROSITE" id="PS50848">
    <property type="entry name" value="START"/>
    <property type="match status" value="1"/>
</dbReference>
<dbReference type="GO" id="GO:0008289">
    <property type="term" value="F:lipid binding"/>
    <property type="evidence" value="ECO:0007669"/>
    <property type="project" value="InterPro"/>
</dbReference>
<sequence length="401" mass="45251">MAKLGFLSQYLAGTSGELWWENDGGGWATLLVVLLLLAWQFFRSCSSLTSCRHLSANLRSPVVHRPSPNVNSSLGISKLITDADLRDLISILEGNLNEGERWEDVIEKNNGQLSYMAKSFRPKDGPPKYLSVTRFEKCSTELLRDFYMDNEYRKEWDKTVIEHNQLEFDETSGTEIGQTIKKFPFLTPREYVLAWRVWEEDDKTFYCVIKDCDHPLAPQQKKYVRVQNYISGWCIKKVPGMDACEVTMVHQEDAGMNIKMAKLAFTKGIWSFVCKMNDALHKYSSRNQRSPSVSTLLRIIKKVPPKLQNETKLKKNSEGNLFGCKQPNTSATGSSDGTHLGNESKKWINRLLLLSGIVCLSRGRSTLGAQVAMACILTQLMDGRVVPAPTQTPPARHGCCS</sequence>
<reference evidence="3" key="2">
    <citation type="journal article" date="2022" name="Hortic Res">
        <title>The genome of Dioscorea zingiberensis sheds light on the biosynthesis, origin and evolution of the medicinally important diosgenin saponins.</title>
        <authorList>
            <person name="Li Y."/>
            <person name="Tan C."/>
            <person name="Li Z."/>
            <person name="Guo J."/>
            <person name="Li S."/>
            <person name="Chen X."/>
            <person name="Wang C."/>
            <person name="Dai X."/>
            <person name="Yang H."/>
            <person name="Song W."/>
            <person name="Hou L."/>
            <person name="Xu J."/>
            <person name="Tong Z."/>
            <person name="Xu A."/>
            <person name="Yuan X."/>
            <person name="Wang W."/>
            <person name="Yang Q."/>
            <person name="Chen L."/>
            <person name="Sun Z."/>
            <person name="Wang K."/>
            <person name="Pan B."/>
            <person name="Chen J."/>
            <person name="Bao Y."/>
            <person name="Liu F."/>
            <person name="Qi X."/>
            <person name="Gang D.R."/>
            <person name="Wen J."/>
            <person name="Li J."/>
        </authorList>
    </citation>
    <scope>NUCLEOTIDE SEQUENCE</scope>
    <source>
        <strain evidence="3">Dzin_1.0</strain>
    </source>
</reference>
<dbReference type="InterPro" id="IPR051213">
    <property type="entry name" value="START_lipid_transfer"/>
</dbReference>
<dbReference type="Proteomes" id="UP001085076">
    <property type="component" value="Miscellaneous, Linkage group lg01"/>
</dbReference>
<dbReference type="EMBL" id="JAGGNH010000001">
    <property type="protein sequence ID" value="KAJ0985205.1"/>
    <property type="molecule type" value="Genomic_DNA"/>
</dbReference>
<dbReference type="Gene3D" id="3.30.530.20">
    <property type="match status" value="1"/>
</dbReference>
<proteinExistence type="predicted"/>
<reference evidence="3" key="1">
    <citation type="submission" date="2021-03" db="EMBL/GenBank/DDBJ databases">
        <authorList>
            <person name="Li Z."/>
            <person name="Yang C."/>
        </authorList>
    </citation>
    <scope>NUCLEOTIDE SEQUENCE</scope>
    <source>
        <strain evidence="3">Dzin_1.0</strain>
        <tissue evidence="3">Leaf</tissue>
    </source>
</reference>
<keyword evidence="4" id="KW-1185">Reference proteome</keyword>
<dbReference type="SUPFAM" id="SSF55961">
    <property type="entry name" value="Bet v1-like"/>
    <property type="match status" value="1"/>
</dbReference>
<feature type="domain" description="START" evidence="2">
    <location>
        <begin position="98"/>
        <end position="285"/>
    </location>
</feature>
<feature type="compositionally biased region" description="Polar residues" evidence="1">
    <location>
        <begin position="326"/>
        <end position="337"/>
    </location>
</feature>
<dbReference type="CDD" id="cd08870">
    <property type="entry name" value="START_STARD2_7-like"/>
    <property type="match status" value="1"/>
</dbReference>
<dbReference type="InterPro" id="IPR023393">
    <property type="entry name" value="START-like_dom_sf"/>
</dbReference>
<evidence type="ECO:0000313" key="4">
    <source>
        <dbReference type="Proteomes" id="UP001085076"/>
    </source>
</evidence>
<protein>
    <recommendedName>
        <fullName evidence="2">START domain-containing protein</fullName>
    </recommendedName>
</protein>